<evidence type="ECO:0000256" key="1">
    <source>
        <dbReference type="SAM" id="Coils"/>
    </source>
</evidence>
<accession>A0A543AR89</accession>
<dbReference type="RefSeq" id="WP_142034710.1">
    <property type="nucleotide sequence ID" value="NZ_JBHTGS010000002.1"/>
</dbReference>
<dbReference type="Proteomes" id="UP000317043">
    <property type="component" value="Unassembled WGS sequence"/>
</dbReference>
<sequence length="204" mass="23571">MSPRRINNLLALAVLSYLTMRPMHPYELGRTLRDHRDDRSIKFNHGSLYMVVKKLADVGLIEAGESSRDGQRPERTVYSITDAGREELHSWLSELLEQPQHEYPKFVAALSIIAALPPDEVVGLLTRRIEHLTAELNRLRREIDEVIDQGVHPLFQIEEEYRISMLDAEITFVRDFIARITDPSTGIRAMWQSYHSHQSPEDTQ</sequence>
<dbReference type="InterPro" id="IPR036390">
    <property type="entry name" value="WH_DNA-bd_sf"/>
</dbReference>
<dbReference type="SUPFAM" id="SSF46785">
    <property type="entry name" value="Winged helix' DNA-binding domain"/>
    <property type="match status" value="1"/>
</dbReference>
<dbReference type="InterPro" id="IPR005149">
    <property type="entry name" value="Tscrpt_reg_PadR_N"/>
</dbReference>
<dbReference type="InParanoid" id="A0A543AR89"/>
<dbReference type="PANTHER" id="PTHR43252:SF6">
    <property type="entry name" value="NEGATIVE TRANSCRIPTION REGULATOR PADR"/>
    <property type="match status" value="1"/>
</dbReference>
<dbReference type="AlphaFoldDB" id="A0A543AR89"/>
<dbReference type="EMBL" id="VFOW01000001">
    <property type="protein sequence ID" value="TQL75100.1"/>
    <property type="molecule type" value="Genomic_DNA"/>
</dbReference>
<gene>
    <name evidence="3" type="ORF">FB566_0592</name>
</gene>
<evidence type="ECO:0000313" key="4">
    <source>
        <dbReference type="Proteomes" id="UP000317043"/>
    </source>
</evidence>
<comment type="caution">
    <text evidence="3">The sequence shown here is derived from an EMBL/GenBank/DDBJ whole genome shotgun (WGS) entry which is preliminary data.</text>
</comment>
<feature type="domain" description="Transcription regulator PadR N-terminal" evidence="2">
    <location>
        <begin position="14"/>
        <end position="89"/>
    </location>
</feature>
<dbReference type="PANTHER" id="PTHR43252">
    <property type="entry name" value="TRANSCRIPTIONAL REGULATOR YQJI"/>
    <property type="match status" value="1"/>
</dbReference>
<name>A0A543AR89_9ACTN</name>
<dbReference type="InterPro" id="IPR036388">
    <property type="entry name" value="WH-like_DNA-bd_sf"/>
</dbReference>
<proteinExistence type="predicted"/>
<dbReference type="Gene3D" id="1.10.10.10">
    <property type="entry name" value="Winged helix-like DNA-binding domain superfamily/Winged helix DNA-binding domain"/>
    <property type="match status" value="1"/>
</dbReference>
<feature type="coiled-coil region" evidence="1">
    <location>
        <begin position="122"/>
        <end position="149"/>
    </location>
</feature>
<dbReference type="Pfam" id="PF03551">
    <property type="entry name" value="PadR"/>
    <property type="match status" value="1"/>
</dbReference>
<organism evidence="3 4">
    <name type="scientific">Stackebrandtia endophytica</name>
    <dbReference type="NCBI Taxonomy" id="1496996"/>
    <lineage>
        <taxon>Bacteria</taxon>
        <taxon>Bacillati</taxon>
        <taxon>Actinomycetota</taxon>
        <taxon>Actinomycetes</taxon>
        <taxon>Glycomycetales</taxon>
        <taxon>Glycomycetaceae</taxon>
        <taxon>Stackebrandtia</taxon>
    </lineage>
</organism>
<reference evidence="3 4" key="1">
    <citation type="submission" date="2019-06" db="EMBL/GenBank/DDBJ databases">
        <title>Sequencing the genomes of 1000 actinobacteria strains.</title>
        <authorList>
            <person name="Klenk H.-P."/>
        </authorList>
    </citation>
    <scope>NUCLEOTIDE SEQUENCE [LARGE SCALE GENOMIC DNA]</scope>
    <source>
        <strain evidence="3 4">DSM 45928</strain>
    </source>
</reference>
<evidence type="ECO:0000259" key="2">
    <source>
        <dbReference type="Pfam" id="PF03551"/>
    </source>
</evidence>
<evidence type="ECO:0000313" key="3">
    <source>
        <dbReference type="EMBL" id="TQL75100.1"/>
    </source>
</evidence>
<keyword evidence="4" id="KW-1185">Reference proteome</keyword>
<dbReference type="OrthoDB" id="3186544at2"/>
<keyword evidence="1" id="KW-0175">Coiled coil</keyword>
<protein>
    <submittedName>
        <fullName evidence="3">PadR family transcriptional regulator</fullName>
    </submittedName>
</protein>